<dbReference type="Gramene" id="Pp3c19_18290V3.1">
    <property type="protein sequence ID" value="Pp3c19_18290V3.1"/>
    <property type="gene ID" value="Pp3c19_18290"/>
</dbReference>
<protein>
    <submittedName>
        <fullName evidence="2 3">Uncharacterized protein</fullName>
    </submittedName>
</protein>
<dbReference type="AlphaFoldDB" id="A0A2K1IYW0"/>
<dbReference type="EnsemblPlants" id="Pp3c19_18290V3.5">
    <property type="protein sequence ID" value="Pp3c19_18290V3.5"/>
    <property type="gene ID" value="Pp3c19_18290"/>
</dbReference>
<dbReference type="RefSeq" id="XP_024403603.1">
    <property type="nucleotide sequence ID" value="XM_024547835.2"/>
</dbReference>
<evidence type="ECO:0000256" key="1">
    <source>
        <dbReference type="SAM" id="MobiDB-lite"/>
    </source>
</evidence>
<feature type="region of interest" description="Disordered" evidence="1">
    <location>
        <begin position="306"/>
        <end position="332"/>
    </location>
</feature>
<dbReference type="EnsemblPlants" id="Pp3c19_18290V3.1">
    <property type="protein sequence ID" value="Pp3c19_18290V3.1"/>
    <property type="gene ID" value="Pp3c19_18290"/>
</dbReference>
<dbReference type="EMBL" id="ABEU02000019">
    <property type="protein sequence ID" value="PNR34466.1"/>
    <property type="molecule type" value="Genomic_DNA"/>
</dbReference>
<name>A0A2K1IYW0_PHYPA</name>
<gene>
    <name evidence="3" type="primary">LOC112295837</name>
    <name evidence="2" type="ORF">PHYPA_024283</name>
</gene>
<dbReference type="EnsemblPlants" id="Pp3c19_18290V3.4">
    <property type="protein sequence ID" value="Pp3c19_18290V3.4"/>
    <property type="gene ID" value="Pp3c19_18290"/>
</dbReference>
<organism evidence="2">
    <name type="scientific">Physcomitrium patens</name>
    <name type="common">Spreading-leaved earth moss</name>
    <name type="synonym">Physcomitrella patens</name>
    <dbReference type="NCBI Taxonomy" id="3218"/>
    <lineage>
        <taxon>Eukaryota</taxon>
        <taxon>Viridiplantae</taxon>
        <taxon>Streptophyta</taxon>
        <taxon>Embryophyta</taxon>
        <taxon>Bryophyta</taxon>
        <taxon>Bryophytina</taxon>
        <taxon>Bryopsida</taxon>
        <taxon>Funariidae</taxon>
        <taxon>Funariales</taxon>
        <taxon>Funariaceae</taxon>
        <taxon>Physcomitrium</taxon>
    </lineage>
</organism>
<proteinExistence type="predicted"/>
<reference evidence="3" key="3">
    <citation type="submission" date="2020-12" db="UniProtKB">
        <authorList>
            <consortium name="EnsemblPlants"/>
        </authorList>
    </citation>
    <scope>IDENTIFICATION</scope>
</reference>
<dbReference type="KEGG" id="ppp:112295837"/>
<reference evidence="2 4" key="1">
    <citation type="journal article" date="2008" name="Science">
        <title>The Physcomitrella genome reveals evolutionary insights into the conquest of land by plants.</title>
        <authorList>
            <person name="Rensing S."/>
            <person name="Lang D."/>
            <person name="Zimmer A."/>
            <person name="Terry A."/>
            <person name="Salamov A."/>
            <person name="Shapiro H."/>
            <person name="Nishiyama T."/>
            <person name="Perroud P.-F."/>
            <person name="Lindquist E."/>
            <person name="Kamisugi Y."/>
            <person name="Tanahashi T."/>
            <person name="Sakakibara K."/>
            <person name="Fujita T."/>
            <person name="Oishi K."/>
            <person name="Shin-I T."/>
            <person name="Kuroki Y."/>
            <person name="Toyoda A."/>
            <person name="Suzuki Y."/>
            <person name="Hashimoto A."/>
            <person name="Yamaguchi K."/>
            <person name="Sugano A."/>
            <person name="Kohara Y."/>
            <person name="Fujiyama A."/>
            <person name="Anterola A."/>
            <person name="Aoki S."/>
            <person name="Ashton N."/>
            <person name="Barbazuk W.B."/>
            <person name="Barker E."/>
            <person name="Bennetzen J."/>
            <person name="Bezanilla M."/>
            <person name="Blankenship R."/>
            <person name="Cho S.H."/>
            <person name="Dutcher S."/>
            <person name="Estelle M."/>
            <person name="Fawcett J.A."/>
            <person name="Gundlach H."/>
            <person name="Hanada K."/>
            <person name="Heyl A."/>
            <person name="Hicks K.A."/>
            <person name="Hugh J."/>
            <person name="Lohr M."/>
            <person name="Mayer K."/>
            <person name="Melkozernov A."/>
            <person name="Murata T."/>
            <person name="Nelson D."/>
            <person name="Pils B."/>
            <person name="Prigge M."/>
            <person name="Reiss B."/>
            <person name="Renner T."/>
            <person name="Rombauts S."/>
            <person name="Rushton P."/>
            <person name="Sanderfoot A."/>
            <person name="Schween G."/>
            <person name="Shiu S.-H."/>
            <person name="Stueber K."/>
            <person name="Theodoulou F.L."/>
            <person name="Tu H."/>
            <person name="Van de Peer Y."/>
            <person name="Verrier P.J."/>
            <person name="Waters E."/>
            <person name="Wood A."/>
            <person name="Yang L."/>
            <person name="Cove D."/>
            <person name="Cuming A."/>
            <person name="Hasebe M."/>
            <person name="Lucas S."/>
            <person name="Mishler D.B."/>
            <person name="Reski R."/>
            <person name="Grigoriev I."/>
            <person name="Quatrano R.S."/>
            <person name="Boore J.L."/>
        </authorList>
    </citation>
    <scope>NUCLEOTIDE SEQUENCE [LARGE SCALE GENOMIC DNA]</scope>
    <source>
        <strain evidence="3 4">cv. Gransden 2004</strain>
    </source>
</reference>
<feature type="compositionally biased region" description="Basic and acidic residues" evidence="1">
    <location>
        <begin position="311"/>
        <end position="325"/>
    </location>
</feature>
<keyword evidence="4" id="KW-1185">Reference proteome</keyword>
<sequence length="423" mass="46437">MDATVVVVEDGARHSHVGQGEVARNSTSGVLAFFSRMLARIASYITRTRHFFVFTVFRGGNVEIKEDRRVVSKTEVKVKESVLVEASGAFEPELVEILVSQQEAVNHSLPGVDSKVVVLNPDDCGSESIEQTKEDEQLEISNAHLPILDAEGYVACTIEDMLATGQVTTDPLQQKLTAVPLDFEVVGLHLEDHGYKIANHMKVAKELETCGADELALSFDNHEEWDIEHKSASDQPTSDLRQHVLTSATCEPVIALPLDLDTVDHLEGDAQRTGLVQEQNAFQGESVQNVISEKCIIFQTPSPIADANDSTTDKLRDSAKDDAPESPKLSASLPKLNTSVSIDQLNATVGEQLVKHLRDLERVSVTGKPESHATWNSRTTHKRAIILATLVAVAVWARNAKQLHESMPRIRGSAINMHIRSRL</sequence>
<evidence type="ECO:0000313" key="2">
    <source>
        <dbReference type="EMBL" id="PNR34466.1"/>
    </source>
</evidence>
<dbReference type="PaxDb" id="3218-PP1S172_73V6.1"/>
<dbReference type="Gramene" id="Pp3c19_18290V3.5">
    <property type="protein sequence ID" value="Pp3c19_18290V3.5"/>
    <property type="gene ID" value="Pp3c19_18290"/>
</dbReference>
<dbReference type="GeneID" id="112295837"/>
<reference evidence="2 4" key="2">
    <citation type="journal article" date="2018" name="Plant J.">
        <title>The Physcomitrella patens chromosome-scale assembly reveals moss genome structure and evolution.</title>
        <authorList>
            <person name="Lang D."/>
            <person name="Ullrich K.K."/>
            <person name="Murat F."/>
            <person name="Fuchs J."/>
            <person name="Jenkins J."/>
            <person name="Haas F.B."/>
            <person name="Piednoel M."/>
            <person name="Gundlach H."/>
            <person name="Van Bel M."/>
            <person name="Meyberg R."/>
            <person name="Vives C."/>
            <person name="Morata J."/>
            <person name="Symeonidi A."/>
            <person name="Hiss M."/>
            <person name="Muchero W."/>
            <person name="Kamisugi Y."/>
            <person name="Saleh O."/>
            <person name="Blanc G."/>
            <person name="Decker E.L."/>
            <person name="van Gessel N."/>
            <person name="Grimwood J."/>
            <person name="Hayes R.D."/>
            <person name="Graham S.W."/>
            <person name="Gunter L.E."/>
            <person name="McDaniel S.F."/>
            <person name="Hoernstein S.N.W."/>
            <person name="Larsson A."/>
            <person name="Li F.W."/>
            <person name="Perroud P.F."/>
            <person name="Phillips J."/>
            <person name="Ranjan P."/>
            <person name="Rokshar D.S."/>
            <person name="Rothfels C.J."/>
            <person name="Schneider L."/>
            <person name="Shu S."/>
            <person name="Stevenson D.W."/>
            <person name="Thummler F."/>
            <person name="Tillich M."/>
            <person name="Villarreal Aguilar J.C."/>
            <person name="Widiez T."/>
            <person name="Wong G.K."/>
            <person name="Wymore A."/>
            <person name="Zhang Y."/>
            <person name="Zimmer A.D."/>
            <person name="Quatrano R.S."/>
            <person name="Mayer K.F.X."/>
            <person name="Goodstein D."/>
            <person name="Casacuberta J.M."/>
            <person name="Vandepoele K."/>
            <person name="Reski R."/>
            <person name="Cuming A.C."/>
            <person name="Tuskan G.A."/>
            <person name="Maumus F."/>
            <person name="Salse J."/>
            <person name="Schmutz J."/>
            <person name="Rensing S.A."/>
        </authorList>
    </citation>
    <scope>NUCLEOTIDE SEQUENCE [LARGE SCALE GENOMIC DNA]</scope>
    <source>
        <strain evidence="3 4">cv. Gransden 2004</strain>
    </source>
</reference>
<dbReference type="Gramene" id="Pp3c19_18290V3.4">
    <property type="protein sequence ID" value="Pp3c19_18290V3.4"/>
    <property type="gene ID" value="Pp3c19_18290"/>
</dbReference>
<evidence type="ECO:0000313" key="3">
    <source>
        <dbReference type="EnsemblPlants" id="Pp3c19_18290V3.1"/>
    </source>
</evidence>
<accession>A0A2K1IYW0</accession>
<evidence type="ECO:0000313" key="4">
    <source>
        <dbReference type="Proteomes" id="UP000006727"/>
    </source>
</evidence>
<dbReference type="Proteomes" id="UP000006727">
    <property type="component" value="Chromosome 19"/>
</dbReference>